<feature type="transmembrane region" description="Helical" evidence="4">
    <location>
        <begin position="20"/>
        <end position="41"/>
    </location>
</feature>
<feature type="transmembrane region" description="Helical" evidence="4">
    <location>
        <begin position="361"/>
        <end position="382"/>
    </location>
</feature>
<dbReference type="InterPro" id="IPR036388">
    <property type="entry name" value="WH-like_DNA-bd_sf"/>
</dbReference>
<evidence type="ECO:0000313" key="7">
    <source>
        <dbReference type="Proteomes" id="UP000182975"/>
    </source>
</evidence>
<dbReference type="STRING" id="79604.AAY81_01195"/>
<protein>
    <submittedName>
        <fullName evidence="6">Regulatory protein, luxR family</fullName>
    </submittedName>
</protein>
<sequence>MIGRKQVADAIGVFNPRVFALIGVFACMSLSGTIVNAHVYSFIAPTFGAARELSTFLGGLAFLLIALCALYRPHFLNARVLFVVGIVSFVVSGALMSCGATWSNGATITLGMYLRPIASDTLALFAALSLLELEDVRQVAAVVAFAQLVDYAASPFVVGLLNPSTGPLAIAGCGLVGLGLSYRFGRGSCERIRRGESALDLALADPSSFIAPSHALFFCVFLFGLGNGYALTLNEIDNAPQLAGMEGFVVVLVVLYLLLVRDKRQEDMLFSFSALLIMAGLMVAPLVFGFHAGSTAPNTLIHLGYETFSVLLWMVFWGIGRRSFFSFLPVVCIARMASSVGTDVGAVLGHTSNGFLPGDPFTAATFALVVAFLFFAFLWVAFRSFSFTDTINGVMELPRKAVSVHPEAPLSDGEGAGEGVDPWQERCETIARKAGLTPRETEIFIMMARGRNGRFIMDHFTISRNTAKSHIKHVYSKLGVHSHQELIDLAERS</sequence>
<reference evidence="7" key="1">
    <citation type="submission" date="2016-10" db="EMBL/GenBank/DDBJ databases">
        <authorList>
            <person name="Varghese N."/>
        </authorList>
    </citation>
    <scope>NUCLEOTIDE SEQUENCE [LARGE SCALE GENOMIC DNA]</scope>
    <source>
        <strain evidence="7">DSM 21843</strain>
    </source>
</reference>
<proteinExistence type="predicted"/>
<dbReference type="GO" id="GO:0006355">
    <property type="term" value="P:regulation of DNA-templated transcription"/>
    <property type="evidence" value="ECO:0007669"/>
    <property type="project" value="InterPro"/>
</dbReference>
<dbReference type="PANTHER" id="PTHR44688:SF16">
    <property type="entry name" value="DNA-BINDING TRANSCRIPTIONAL ACTIVATOR DEVR_DOSR"/>
    <property type="match status" value="1"/>
</dbReference>
<gene>
    <name evidence="6" type="ORF">SAMN02910314_01775</name>
</gene>
<dbReference type="SUPFAM" id="SSF46894">
    <property type="entry name" value="C-terminal effector domain of the bipartite response regulators"/>
    <property type="match status" value="1"/>
</dbReference>
<feature type="transmembrane region" description="Helical" evidence="4">
    <location>
        <begin position="299"/>
        <end position="317"/>
    </location>
</feature>
<accession>A0A1H8U0V7</accession>
<dbReference type="CDD" id="cd06170">
    <property type="entry name" value="LuxR_C_like"/>
    <property type="match status" value="1"/>
</dbReference>
<evidence type="ECO:0000313" key="6">
    <source>
        <dbReference type="EMBL" id="SEO96902.1"/>
    </source>
</evidence>
<dbReference type="Pfam" id="PF00196">
    <property type="entry name" value="GerE"/>
    <property type="match status" value="1"/>
</dbReference>
<dbReference type="Proteomes" id="UP000182975">
    <property type="component" value="Unassembled WGS sequence"/>
</dbReference>
<feature type="transmembrane region" description="Helical" evidence="4">
    <location>
        <begin position="242"/>
        <end position="260"/>
    </location>
</feature>
<feature type="transmembrane region" description="Helical" evidence="4">
    <location>
        <begin position="53"/>
        <end position="71"/>
    </location>
</feature>
<dbReference type="SMART" id="SM00421">
    <property type="entry name" value="HTH_LUXR"/>
    <property type="match status" value="1"/>
</dbReference>
<keyword evidence="1" id="KW-0805">Transcription regulation</keyword>
<keyword evidence="2" id="KW-0238">DNA-binding</keyword>
<dbReference type="GO" id="GO:0003677">
    <property type="term" value="F:DNA binding"/>
    <property type="evidence" value="ECO:0007669"/>
    <property type="project" value="UniProtKB-KW"/>
</dbReference>
<evidence type="ECO:0000256" key="2">
    <source>
        <dbReference type="ARBA" id="ARBA00023125"/>
    </source>
</evidence>
<keyword evidence="4" id="KW-1133">Transmembrane helix</keyword>
<feature type="transmembrane region" description="Helical" evidence="4">
    <location>
        <begin position="80"/>
        <end position="102"/>
    </location>
</feature>
<evidence type="ECO:0000256" key="3">
    <source>
        <dbReference type="ARBA" id="ARBA00023163"/>
    </source>
</evidence>
<dbReference type="PROSITE" id="PS50043">
    <property type="entry name" value="HTH_LUXR_2"/>
    <property type="match status" value="1"/>
</dbReference>
<dbReference type="Gene3D" id="1.10.10.10">
    <property type="entry name" value="Winged helix-like DNA-binding domain superfamily/Winged helix DNA-binding domain"/>
    <property type="match status" value="1"/>
</dbReference>
<feature type="domain" description="HTH luxR-type" evidence="5">
    <location>
        <begin position="429"/>
        <end position="493"/>
    </location>
</feature>
<organism evidence="6 7">
    <name type="scientific">Denitrobacterium detoxificans</name>
    <dbReference type="NCBI Taxonomy" id="79604"/>
    <lineage>
        <taxon>Bacteria</taxon>
        <taxon>Bacillati</taxon>
        <taxon>Actinomycetota</taxon>
        <taxon>Coriobacteriia</taxon>
        <taxon>Eggerthellales</taxon>
        <taxon>Eggerthellaceae</taxon>
        <taxon>Denitrobacterium</taxon>
    </lineage>
</organism>
<dbReference type="AlphaFoldDB" id="A0A1H8U0V7"/>
<keyword evidence="4" id="KW-0812">Transmembrane</keyword>
<evidence type="ECO:0000256" key="4">
    <source>
        <dbReference type="SAM" id="Phobius"/>
    </source>
</evidence>
<evidence type="ECO:0000256" key="1">
    <source>
        <dbReference type="ARBA" id="ARBA00023015"/>
    </source>
</evidence>
<keyword evidence="7" id="KW-1185">Reference proteome</keyword>
<feature type="transmembrane region" description="Helical" evidence="4">
    <location>
        <begin position="167"/>
        <end position="185"/>
    </location>
</feature>
<feature type="transmembrane region" description="Helical" evidence="4">
    <location>
        <begin position="209"/>
        <end position="230"/>
    </location>
</feature>
<keyword evidence="3" id="KW-0804">Transcription</keyword>
<evidence type="ECO:0000259" key="5">
    <source>
        <dbReference type="PROSITE" id="PS50043"/>
    </source>
</evidence>
<name>A0A1H8U0V7_9ACTN</name>
<keyword evidence="4" id="KW-0472">Membrane</keyword>
<dbReference type="PANTHER" id="PTHR44688">
    <property type="entry name" value="DNA-BINDING TRANSCRIPTIONAL ACTIVATOR DEVR_DOSR"/>
    <property type="match status" value="1"/>
</dbReference>
<dbReference type="PRINTS" id="PR00038">
    <property type="entry name" value="HTHLUXR"/>
</dbReference>
<dbReference type="InterPro" id="IPR000792">
    <property type="entry name" value="Tscrpt_reg_LuxR_C"/>
</dbReference>
<dbReference type="InterPro" id="IPR016032">
    <property type="entry name" value="Sig_transdc_resp-reg_C-effctor"/>
</dbReference>
<feature type="transmembrane region" description="Helical" evidence="4">
    <location>
        <begin position="324"/>
        <end position="341"/>
    </location>
</feature>
<feature type="transmembrane region" description="Helical" evidence="4">
    <location>
        <begin position="272"/>
        <end position="293"/>
    </location>
</feature>
<dbReference type="EMBL" id="FOEC01000014">
    <property type="protein sequence ID" value="SEO96902.1"/>
    <property type="molecule type" value="Genomic_DNA"/>
</dbReference>
<dbReference type="RefSeq" id="WP_169815774.1">
    <property type="nucleotide sequence ID" value="NZ_CP011402.1"/>
</dbReference>